<dbReference type="PANTHER" id="PTHR46564">
    <property type="entry name" value="TRANSPOSASE"/>
    <property type="match status" value="1"/>
</dbReference>
<dbReference type="Gene3D" id="3.30.420.10">
    <property type="entry name" value="Ribonuclease H-like superfamily/Ribonuclease H"/>
    <property type="match status" value="1"/>
</dbReference>
<accession>A0A8T1GVW4</accession>
<feature type="domain" description="Tc1-like transposase DDE" evidence="2">
    <location>
        <begin position="158"/>
        <end position="315"/>
    </location>
</feature>
<dbReference type="Proteomes" id="UP000760860">
    <property type="component" value="Unassembled WGS sequence"/>
</dbReference>
<dbReference type="Pfam" id="PF13384">
    <property type="entry name" value="HTH_23"/>
    <property type="match status" value="1"/>
</dbReference>
<gene>
    <name evidence="3" type="ORF">PC129_g23118</name>
</gene>
<dbReference type="NCBIfam" id="NF033545">
    <property type="entry name" value="transpos_IS630"/>
    <property type="match status" value="1"/>
</dbReference>
<evidence type="ECO:0000259" key="2">
    <source>
        <dbReference type="Pfam" id="PF13358"/>
    </source>
</evidence>
<dbReference type="SUPFAM" id="SSF46689">
    <property type="entry name" value="Homeodomain-like"/>
    <property type="match status" value="1"/>
</dbReference>
<dbReference type="GO" id="GO:0003676">
    <property type="term" value="F:nucleic acid binding"/>
    <property type="evidence" value="ECO:0007669"/>
    <property type="project" value="InterPro"/>
</dbReference>
<evidence type="ECO:0000313" key="3">
    <source>
        <dbReference type="EMBL" id="KAG3202902.1"/>
    </source>
</evidence>
<protein>
    <recommendedName>
        <fullName evidence="2">Tc1-like transposase DDE domain-containing protein</fullName>
    </recommendedName>
</protein>
<sequence>MPSSTQSTKKQRQHERAAAKARVVRAFKEGANWREVAAHNDVSYSTARRAVLNADGEPTTHGGVRSVRVKMTMEVMGKLEQYLDEDCRHTCEQMRDRLRSDLGVSVSTSSVHRALQGMMYSLRKLRIEKVTMNKAENKNKREEFVNKLEKHASRGDMIVFHDETNFNMYLSRNEGYSRVGERATVTLTLSQGSNLHVLGGVSSGSGTMLMRTHAGFVKKQENARFVADLFTAALGTEEYCELAPTNKIVIVTDNAPAHSEVETLAREMLAADGIVNANKLVVLRLASYSPMLNPIEGCWNVLKAKMRRFMAERKEEFLVRGEYETFCAHRRALMEEAVEFAKSAITRRLVWRMELHCLKASFAAGRGEDMELGK</sequence>
<dbReference type="PANTHER" id="PTHR46564:SF1">
    <property type="entry name" value="TRANSPOSASE"/>
    <property type="match status" value="1"/>
</dbReference>
<dbReference type="InterPro" id="IPR038717">
    <property type="entry name" value="Tc1-like_DDE_dom"/>
</dbReference>
<dbReference type="InterPro" id="IPR009057">
    <property type="entry name" value="Homeodomain-like_sf"/>
</dbReference>
<dbReference type="InterPro" id="IPR047655">
    <property type="entry name" value="Transpos_IS630-like"/>
</dbReference>
<evidence type="ECO:0000313" key="4">
    <source>
        <dbReference type="Proteomes" id="UP000760860"/>
    </source>
</evidence>
<dbReference type="EMBL" id="RCMV01002439">
    <property type="protein sequence ID" value="KAG3202902.1"/>
    <property type="molecule type" value="Genomic_DNA"/>
</dbReference>
<reference evidence="3" key="1">
    <citation type="submission" date="2018-05" db="EMBL/GenBank/DDBJ databases">
        <title>Effector identification in a new, highly contiguous assembly of the strawberry crown rot pathogen Phytophthora cactorum.</title>
        <authorList>
            <person name="Armitage A.D."/>
            <person name="Nellist C.F."/>
            <person name="Bates H."/>
            <person name="Vickerstaff R.J."/>
            <person name="Harrison R.J."/>
        </authorList>
    </citation>
    <scope>NUCLEOTIDE SEQUENCE</scope>
    <source>
        <strain evidence="3">P421</strain>
    </source>
</reference>
<dbReference type="Pfam" id="PF13358">
    <property type="entry name" value="DDE_3"/>
    <property type="match status" value="1"/>
</dbReference>
<dbReference type="VEuPathDB" id="FungiDB:PC110_g22130"/>
<comment type="caution">
    <text evidence="3">The sequence shown here is derived from an EMBL/GenBank/DDBJ whole genome shotgun (WGS) entry which is preliminary data.</text>
</comment>
<evidence type="ECO:0000256" key="1">
    <source>
        <dbReference type="SAM" id="MobiDB-lite"/>
    </source>
</evidence>
<organism evidence="3 4">
    <name type="scientific">Phytophthora cactorum</name>
    <dbReference type="NCBI Taxonomy" id="29920"/>
    <lineage>
        <taxon>Eukaryota</taxon>
        <taxon>Sar</taxon>
        <taxon>Stramenopiles</taxon>
        <taxon>Oomycota</taxon>
        <taxon>Peronosporomycetes</taxon>
        <taxon>Peronosporales</taxon>
        <taxon>Peronosporaceae</taxon>
        <taxon>Phytophthora</taxon>
    </lineage>
</organism>
<name>A0A8T1GVW4_9STRA</name>
<dbReference type="InterPro" id="IPR036397">
    <property type="entry name" value="RNaseH_sf"/>
</dbReference>
<proteinExistence type="predicted"/>
<feature type="region of interest" description="Disordered" evidence="1">
    <location>
        <begin position="1"/>
        <end position="20"/>
    </location>
</feature>
<dbReference type="AlphaFoldDB" id="A0A8T1GVW4"/>